<protein>
    <submittedName>
        <fullName evidence="1">DUF4360 domain-containing protein</fullName>
    </submittedName>
</protein>
<proteinExistence type="predicted"/>
<keyword evidence="2" id="KW-1185">Reference proteome</keyword>
<dbReference type="InterPro" id="IPR025649">
    <property type="entry name" value="DUF4360"/>
</dbReference>
<organism evidence="1 2">
    <name type="scientific">Candidatus Thiothrix anitrata</name>
    <dbReference type="NCBI Taxonomy" id="2823902"/>
    <lineage>
        <taxon>Bacteria</taxon>
        <taxon>Pseudomonadati</taxon>
        <taxon>Pseudomonadota</taxon>
        <taxon>Gammaproteobacteria</taxon>
        <taxon>Thiotrichales</taxon>
        <taxon>Thiotrichaceae</taxon>
        <taxon>Thiothrix</taxon>
    </lineage>
</organism>
<dbReference type="Pfam" id="PF14273">
    <property type="entry name" value="DUF4360"/>
    <property type="match status" value="1"/>
</dbReference>
<evidence type="ECO:0000313" key="2">
    <source>
        <dbReference type="Proteomes" id="UP000672027"/>
    </source>
</evidence>
<sequence length="194" mass="21687">MNTRFATVLSVGMLLLIALQPVEANRKAMFKRISALSGAGCEQGSVAVAGENTETLSVLFSQYDAGRESRSGTLHTKCEFSLPISVPPGQRLSVLTAEWQGYVKGRGALSRVYSLTGPRQRPRRVSRYREPEGKNYLERDDMYPREINRNCHGGEINIRVKSDIIAANARSYIAVDTVDLQNQVVFRLHWTPCR</sequence>
<dbReference type="RefSeq" id="WP_210225974.1">
    <property type="nucleotide sequence ID" value="NZ_CP072800.1"/>
</dbReference>
<evidence type="ECO:0000313" key="1">
    <source>
        <dbReference type="EMBL" id="QTR49116.1"/>
    </source>
</evidence>
<gene>
    <name evidence="1" type="ORF">J8380_12675</name>
</gene>
<reference evidence="1 2" key="1">
    <citation type="submission" date="2021-04" db="EMBL/GenBank/DDBJ databases">
        <title>Genomics, taxonomy and metabolism of representatives of sulfur bacteria of the genus Thiothrix: Thiothrix fructosivorans QT, Thiothrix unzii A1T and three new species, Thiothrix subterranea sp. nov., Thiothrix litoralis sp. nov. and 'Candidatus Thiothrix anitrata' sp. nov.</title>
        <authorList>
            <person name="Ravin N.V."/>
            <person name="Smolyakov D."/>
            <person name="Rudenko T.S."/>
            <person name="Mardanov A.V."/>
            <person name="Beletsky A.V."/>
            <person name="Markov N.D."/>
            <person name="Fomenkov A.I."/>
            <person name="Roberts R.J."/>
            <person name="Karnachuk O.V."/>
            <person name="Novikov A."/>
            <person name="Grabovich M.Y."/>
        </authorList>
    </citation>
    <scope>NUCLEOTIDE SEQUENCE [LARGE SCALE GENOMIC DNA]</scope>
    <source>
        <strain evidence="1 2">A52</strain>
    </source>
</reference>
<dbReference type="EMBL" id="CP072800">
    <property type="protein sequence ID" value="QTR49116.1"/>
    <property type="molecule type" value="Genomic_DNA"/>
</dbReference>
<accession>A0ABX7X0B8</accession>
<dbReference type="Proteomes" id="UP000672027">
    <property type="component" value="Chromosome"/>
</dbReference>
<name>A0ABX7X0B8_9GAMM</name>